<keyword evidence="10" id="KW-1185">Reference proteome</keyword>
<dbReference type="PANTHER" id="PTHR43767:SF8">
    <property type="entry name" value="LONG-CHAIN-FATTY-ACID--COA LIGASE"/>
    <property type="match status" value="1"/>
</dbReference>
<dbReference type="EC" id="6.2.1.3" evidence="4"/>
<proteinExistence type="predicted"/>
<evidence type="ECO:0000256" key="3">
    <source>
        <dbReference type="ARBA" id="ARBA00022598"/>
    </source>
</evidence>
<evidence type="ECO:0000256" key="6">
    <source>
        <dbReference type="ARBA" id="ARBA00042773"/>
    </source>
</evidence>
<dbReference type="Pfam" id="PF00501">
    <property type="entry name" value="AMP-binding"/>
    <property type="match status" value="1"/>
</dbReference>
<comment type="pathway">
    <text evidence="2">Lipid metabolism; fatty acid beta-oxidation.</text>
</comment>
<dbReference type="CDD" id="cd04433">
    <property type="entry name" value="AFD_class_I"/>
    <property type="match status" value="1"/>
</dbReference>
<evidence type="ECO:0000256" key="2">
    <source>
        <dbReference type="ARBA" id="ARBA00005005"/>
    </source>
</evidence>
<dbReference type="EMBL" id="CP042430">
    <property type="protein sequence ID" value="QEC47050.1"/>
    <property type="molecule type" value="Genomic_DNA"/>
</dbReference>
<dbReference type="Gene3D" id="3.40.50.12780">
    <property type="entry name" value="N-terminal domain of ligase-like"/>
    <property type="match status" value="1"/>
</dbReference>
<dbReference type="KEGG" id="bsol:FSW04_05250"/>
<dbReference type="InterPro" id="IPR050237">
    <property type="entry name" value="ATP-dep_AMP-bd_enzyme"/>
</dbReference>
<feature type="domain" description="AMP-dependent synthetase/ligase" evidence="7">
    <location>
        <begin position="14"/>
        <end position="398"/>
    </location>
</feature>
<keyword evidence="3" id="KW-0436">Ligase</keyword>
<evidence type="ECO:0000313" key="9">
    <source>
        <dbReference type="EMBL" id="QEC47050.1"/>
    </source>
</evidence>
<dbReference type="PANTHER" id="PTHR43767">
    <property type="entry name" value="LONG-CHAIN-FATTY-ACID--COA LIGASE"/>
    <property type="match status" value="1"/>
</dbReference>
<evidence type="ECO:0000259" key="7">
    <source>
        <dbReference type="Pfam" id="PF00501"/>
    </source>
</evidence>
<dbReference type="SUPFAM" id="SSF56801">
    <property type="entry name" value="Acetyl-CoA synthetase-like"/>
    <property type="match status" value="1"/>
</dbReference>
<sequence length="552" mass="56782">MTAAAAGTLTALLDEVAGRTPDAPAVIERDHAEGVARLSYAELRAAAGAAAAQLAEHGVRRGDVVAVWLPNWTEALVVQYALARLGAVNLGVNTRYGVHEVADLLAQGRPVGIVAPASFLDLDFAGRLRGAMAQLAQRDDGIAAPWVAVVRGTPGDAPGLDAGAGAWALQPAAGTAAPPAVGRPGDLLNCFTTSGSTGVPKLAGHDQAAVADHARNDAEAIGFRPGDVFLGVLPLSGVFGFNPVMGCLAAGGTVLLEPVFDAASVLAGMDELGVTHAVGGDDLLGALKDAWTADPRPLRAFRRGGIADFAGRATEIVAWAERELGASISGLYGSSELFALTAIWPEDLPAPERGRPGGRPVSAGIEVRVADPGSGTALGPGEVGELQFRGYNVLQRYLGRPGAQRAAFTGDGWFRSGDLGALTGEGADFVYTCRAGDALRLRGFLVEPAEIERFLASHESVDVAKVVGVRAGTGEDLAVAYVTARAGAVLEEDALRAFATERLAPFKVPARINVIDAFPVTVGTNGTKIRTAELRRWAAEQLGAGGPRGTTP</sequence>
<dbReference type="GO" id="GO:0004467">
    <property type="term" value="F:long-chain fatty acid-CoA ligase activity"/>
    <property type="evidence" value="ECO:0007669"/>
    <property type="project" value="UniProtKB-EC"/>
</dbReference>
<dbReference type="InterPro" id="IPR045851">
    <property type="entry name" value="AMP-bd_C_sf"/>
</dbReference>
<evidence type="ECO:0000256" key="4">
    <source>
        <dbReference type="ARBA" id="ARBA00026121"/>
    </source>
</evidence>
<comment type="subcellular location">
    <subcellularLocation>
        <location evidence="1">Membrane</location>
        <topology evidence="1">Peripheral membrane protein</topology>
    </subcellularLocation>
</comment>
<dbReference type="Pfam" id="PF13193">
    <property type="entry name" value="AMP-binding_C"/>
    <property type="match status" value="1"/>
</dbReference>
<reference evidence="9 10" key="1">
    <citation type="journal article" date="2018" name="J. Microbiol.">
        <title>Baekduia soli gen. nov., sp. nov., a novel bacterium isolated from the soil of Baekdu Mountain and proposal of a novel family name, Baekduiaceae fam. nov.</title>
        <authorList>
            <person name="An D.S."/>
            <person name="Siddiqi M.Z."/>
            <person name="Kim K.H."/>
            <person name="Yu H.S."/>
            <person name="Im W.T."/>
        </authorList>
    </citation>
    <scope>NUCLEOTIDE SEQUENCE [LARGE SCALE GENOMIC DNA]</scope>
    <source>
        <strain evidence="9 10">BR7-21</strain>
    </source>
</reference>
<dbReference type="InterPro" id="IPR025110">
    <property type="entry name" value="AMP-bd_C"/>
</dbReference>
<dbReference type="InterPro" id="IPR000873">
    <property type="entry name" value="AMP-dep_synth/lig_dom"/>
</dbReference>
<name>A0A5B8U280_9ACTN</name>
<gene>
    <name evidence="9" type="ORF">FSW04_05250</name>
</gene>
<dbReference type="Gene3D" id="3.30.300.30">
    <property type="match status" value="1"/>
</dbReference>
<protein>
    <recommendedName>
        <fullName evidence="5">Long-chain-fatty-acid--CoA ligase</fullName>
        <ecNumber evidence="4">6.2.1.3</ecNumber>
    </recommendedName>
    <alternativeName>
        <fullName evidence="6">Long-chain acyl-CoA synthetase</fullName>
    </alternativeName>
</protein>
<accession>A0A5B8U280</accession>
<dbReference type="RefSeq" id="WP_146916983.1">
    <property type="nucleotide sequence ID" value="NZ_CP042430.1"/>
</dbReference>
<evidence type="ECO:0000256" key="5">
    <source>
        <dbReference type="ARBA" id="ARBA00039545"/>
    </source>
</evidence>
<evidence type="ECO:0000259" key="8">
    <source>
        <dbReference type="Pfam" id="PF13193"/>
    </source>
</evidence>
<evidence type="ECO:0000313" key="10">
    <source>
        <dbReference type="Proteomes" id="UP000321805"/>
    </source>
</evidence>
<feature type="domain" description="AMP-binding enzyme C-terminal" evidence="8">
    <location>
        <begin position="450"/>
        <end position="521"/>
    </location>
</feature>
<dbReference type="OrthoDB" id="8185589at2"/>
<organism evidence="9 10">
    <name type="scientific">Baekduia soli</name>
    <dbReference type="NCBI Taxonomy" id="496014"/>
    <lineage>
        <taxon>Bacteria</taxon>
        <taxon>Bacillati</taxon>
        <taxon>Actinomycetota</taxon>
        <taxon>Thermoleophilia</taxon>
        <taxon>Solirubrobacterales</taxon>
        <taxon>Baekduiaceae</taxon>
        <taxon>Baekduia</taxon>
    </lineage>
</organism>
<dbReference type="AlphaFoldDB" id="A0A5B8U280"/>
<dbReference type="GO" id="GO:0016020">
    <property type="term" value="C:membrane"/>
    <property type="evidence" value="ECO:0007669"/>
    <property type="project" value="UniProtKB-SubCell"/>
</dbReference>
<dbReference type="InterPro" id="IPR042099">
    <property type="entry name" value="ANL_N_sf"/>
</dbReference>
<dbReference type="Proteomes" id="UP000321805">
    <property type="component" value="Chromosome"/>
</dbReference>
<evidence type="ECO:0000256" key="1">
    <source>
        <dbReference type="ARBA" id="ARBA00004170"/>
    </source>
</evidence>